<evidence type="ECO:0000313" key="2">
    <source>
        <dbReference type="Proteomes" id="UP000627573"/>
    </source>
</evidence>
<evidence type="ECO:0000313" key="1">
    <source>
        <dbReference type="EMBL" id="MBH5144967.1"/>
    </source>
</evidence>
<gene>
    <name evidence="1" type="ORF">I3517_20405</name>
</gene>
<dbReference type="AlphaFoldDB" id="A0A8I0ZXZ4"/>
<organism evidence="1 2">
    <name type="scientific">Rhodococcus erythropolis</name>
    <name type="common">Arthrobacter picolinophilus</name>
    <dbReference type="NCBI Taxonomy" id="1833"/>
    <lineage>
        <taxon>Bacteria</taxon>
        <taxon>Bacillati</taxon>
        <taxon>Actinomycetota</taxon>
        <taxon>Actinomycetes</taxon>
        <taxon>Mycobacteriales</taxon>
        <taxon>Nocardiaceae</taxon>
        <taxon>Rhodococcus</taxon>
        <taxon>Rhodococcus erythropolis group</taxon>
    </lineage>
</organism>
<protein>
    <submittedName>
        <fullName evidence="1">Uncharacterized protein</fullName>
    </submittedName>
</protein>
<dbReference type="EMBL" id="JAECSB010000072">
    <property type="protein sequence ID" value="MBH5144967.1"/>
    <property type="molecule type" value="Genomic_DNA"/>
</dbReference>
<sequence length="71" mass="7159">MLASAGGLGFVVVGVGSDADRRYGPDLTDPSVSLSADVVSDGGSWRDSSLAAAALRSRKSSSALRSRKSSS</sequence>
<name>A0A8I0ZXZ4_RHOER</name>
<dbReference type="Proteomes" id="UP000627573">
    <property type="component" value="Unassembled WGS sequence"/>
</dbReference>
<accession>A0A8I0ZXZ4</accession>
<reference evidence="1 2" key="1">
    <citation type="submission" date="2020-12" db="EMBL/GenBank/DDBJ databases">
        <title>Draft genome sequence of furan degrading bacterial strain FUR100.</title>
        <authorList>
            <person name="Woiski C."/>
        </authorList>
    </citation>
    <scope>NUCLEOTIDE SEQUENCE [LARGE SCALE GENOMIC DNA]</scope>
    <source>
        <strain evidence="1 2">FUR100</strain>
    </source>
</reference>
<keyword evidence="2" id="KW-1185">Reference proteome</keyword>
<comment type="caution">
    <text evidence="1">The sequence shown here is derived from an EMBL/GenBank/DDBJ whole genome shotgun (WGS) entry which is preliminary data.</text>
</comment>
<dbReference type="RefSeq" id="WP_197941524.1">
    <property type="nucleotide sequence ID" value="NZ_JAECSB010000072.1"/>
</dbReference>
<proteinExistence type="predicted"/>